<reference evidence="3" key="1">
    <citation type="submission" date="2016-11" db="EMBL/GenBank/DDBJ databases">
        <authorList>
            <person name="Varghese N."/>
            <person name="Submissions S."/>
        </authorList>
    </citation>
    <scope>NUCLEOTIDE SEQUENCE [LARGE SCALE GENOMIC DNA]</scope>
    <source>
        <strain evidence="3">DSM 21264</strain>
    </source>
</reference>
<sequence length="284" mass="31997">MQNRKYKLIGFSRHPEHVANVMVLSTGKQLSIPLTEIFNSTVAEDLSPIETKEICRKLYSAEGFQGAYDIQDRKESYWITFAIIATILSAVFILSNITGVKPIEIANSGFIVPFAIFLYPISFILVDILNEFYGLRMARAAILLSTVTNAFLLLMLNLSGYAPTVSDWQMVNESYQSIIHSINSVFLASMIAYFVSENVNAYLLQKIKQLTNGRRLVVRVFFSTFFASLIDSAIFIYLAFSHILSPTVLWSMFICQVVVKSIYAIVGVGPIYGARALFNKYINR</sequence>
<evidence type="ECO:0000313" key="2">
    <source>
        <dbReference type="EMBL" id="SHF44486.1"/>
    </source>
</evidence>
<dbReference type="Pfam" id="PF02592">
    <property type="entry name" value="Vut_1"/>
    <property type="match status" value="1"/>
</dbReference>
<protein>
    <recommendedName>
        <fullName evidence="1">Probable queuosine precursor transporter</fullName>
        <shortName evidence="1">Q precursor transporter</shortName>
    </recommendedName>
</protein>
<evidence type="ECO:0000313" key="3">
    <source>
        <dbReference type="Proteomes" id="UP000184159"/>
    </source>
</evidence>
<comment type="subcellular location">
    <subcellularLocation>
        <location evidence="1">Cell inner membrane</location>
        <topology evidence="1">Multi-pass membrane protein</topology>
    </subcellularLocation>
</comment>
<feature type="transmembrane region" description="Helical" evidence="1">
    <location>
        <begin position="250"/>
        <end position="274"/>
    </location>
</feature>
<feature type="transmembrane region" description="Helical" evidence="1">
    <location>
        <begin position="77"/>
        <end position="98"/>
    </location>
</feature>
<keyword evidence="1" id="KW-1003">Cell membrane</keyword>
<dbReference type="PANTHER" id="PTHR34300:SF2">
    <property type="entry name" value="QUEUOSINE PRECURSOR TRANSPORTER-RELATED"/>
    <property type="match status" value="1"/>
</dbReference>
<keyword evidence="1" id="KW-0472">Membrane</keyword>
<keyword evidence="1" id="KW-0813">Transport</keyword>
<organism evidence="2 3">
    <name type="scientific">Vibrio gazogenes DSM 21264 = NBRC 103151</name>
    <dbReference type="NCBI Taxonomy" id="1123492"/>
    <lineage>
        <taxon>Bacteria</taxon>
        <taxon>Pseudomonadati</taxon>
        <taxon>Pseudomonadota</taxon>
        <taxon>Gammaproteobacteria</taxon>
        <taxon>Vibrionales</taxon>
        <taxon>Vibrionaceae</taxon>
        <taxon>Vibrio</taxon>
    </lineage>
</organism>
<dbReference type="InterPro" id="IPR003744">
    <property type="entry name" value="YhhQ"/>
</dbReference>
<accession>A0A1M5BPZ7</accession>
<feature type="transmembrane region" description="Helical" evidence="1">
    <location>
        <begin position="174"/>
        <end position="195"/>
    </location>
</feature>
<keyword evidence="1" id="KW-0997">Cell inner membrane</keyword>
<feature type="transmembrane region" description="Helical" evidence="1">
    <location>
        <begin position="141"/>
        <end position="162"/>
    </location>
</feature>
<gene>
    <name evidence="2" type="ORF">SAMN02745781_02288</name>
</gene>
<dbReference type="EMBL" id="FQUH01000010">
    <property type="protein sequence ID" value="SHF44486.1"/>
    <property type="molecule type" value="Genomic_DNA"/>
</dbReference>
<dbReference type="Proteomes" id="UP000184159">
    <property type="component" value="Unassembled WGS sequence"/>
</dbReference>
<name>A0A1M5BPZ7_VIBGA</name>
<dbReference type="NCBIfam" id="TIGR00697">
    <property type="entry name" value="queuosine precursor transporter"/>
    <property type="match status" value="1"/>
</dbReference>
<keyword evidence="3" id="KW-1185">Reference proteome</keyword>
<keyword evidence="1" id="KW-0812">Transmembrane</keyword>
<evidence type="ECO:0000256" key="1">
    <source>
        <dbReference type="HAMAP-Rule" id="MF_02088"/>
    </source>
</evidence>
<dbReference type="RefSeq" id="WP_072959325.1">
    <property type="nucleotide sequence ID" value="NZ_FQUH01000010.1"/>
</dbReference>
<feature type="transmembrane region" description="Helical" evidence="1">
    <location>
        <begin position="216"/>
        <end position="238"/>
    </location>
</feature>
<dbReference type="HAMAP" id="MF_02088">
    <property type="entry name" value="Q_prec_transport"/>
    <property type="match status" value="1"/>
</dbReference>
<keyword evidence="1" id="KW-1133">Transmembrane helix</keyword>
<dbReference type="AlphaFoldDB" id="A0A1M5BPZ7"/>
<comment type="function">
    <text evidence="1">Involved in the import of queuosine (Q) precursors, required for Q precursor salvage.</text>
</comment>
<dbReference type="PANTHER" id="PTHR34300">
    <property type="entry name" value="QUEUOSINE PRECURSOR TRANSPORTER-RELATED"/>
    <property type="match status" value="1"/>
</dbReference>
<dbReference type="GO" id="GO:0005886">
    <property type="term" value="C:plasma membrane"/>
    <property type="evidence" value="ECO:0007669"/>
    <property type="project" value="UniProtKB-SubCell"/>
</dbReference>
<comment type="similarity">
    <text evidence="1">Belongs to the vitamin uptake transporter (VUT/ECF) (TC 2.A.88) family. Q precursor transporter subfamily.</text>
</comment>
<dbReference type="GO" id="GO:0022857">
    <property type="term" value="F:transmembrane transporter activity"/>
    <property type="evidence" value="ECO:0007669"/>
    <property type="project" value="UniProtKB-UniRule"/>
</dbReference>
<proteinExistence type="inferred from homology"/>
<feature type="transmembrane region" description="Helical" evidence="1">
    <location>
        <begin position="110"/>
        <end position="129"/>
    </location>
</feature>